<reference evidence="5" key="1">
    <citation type="submission" date="2025-08" db="UniProtKB">
        <authorList>
            <consortium name="Ensembl"/>
        </authorList>
    </citation>
    <scope>IDENTIFICATION</scope>
</reference>
<dbReference type="Pfam" id="PF03109">
    <property type="entry name" value="ABC1"/>
    <property type="match status" value="1"/>
</dbReference>
<dbReference type="GeneTree" id="ENSGT00940000158221"/>
<evidence type="ECO:0000256" key="2">
    <source>
        <dbReference type="ARBA" id="ARBA00045626"/>
    </source>
</evidence>
<keyword evidence="3" id="KW-0732">Signal</keyword>
<dbReference type="InterPro" id="IPR051130">
    <property type="entry name" value="Mito_struct-func_regulator"/>
</dbReference>
<name>A0A8C7Y557_9TELE</name>
<evidence type="ECO:0000313" key="6">
    <source>
        <dbReference type="Proteomes" id="UP000694383"/>
    </source>
</evidence>
<accession>A0A8C7Y557</accession>
<evidence type="ECO:0000313" key="5">
    <source>
        <dbReference type="Ensembl" id="ENSOSIP00000023175.1"/>
    </source>
</evidence>
<keyword evidence="6" id="KW-1185">Reference proteome</keyword>
<dbReference type="InterPro" id="IPR004147">
    <property type="entry name" value="ABC1_dom"/>
</dbReference>
<dbReference type="GO" id="GO:0055088">
    <property type="term" value="P:lipid homeostasis"/>
    <property type="evidence" value="ECO:0007669"/>
    <property type="project" value="TreeGrafter"/>
</dbReference>
<dbReference type="PANTHER" id="PTHR43173:SF19">
    <property type="entry name" value="AARF DOMAIN-CONTAINING PROTEIN KINASE 1"/>
    <property type="match status" value="1"/>
</dbReference>
<sequence>MAARLLKLSSLATAVFASSGFYFYNKQLDLSDLSVVRFGRAAATVSSLIQLKAVARGDVDGFFFCRGQVHRRSAERLRDLCCANRGTFIKVGQHLGALDYLLPEEYTSTLKVLHSSAPQSSMEEIQQVIREDLGKEVLLKAIHWLFPDFAFMWLVEEAKKNMPLELDFLNEGHNAEKVASMLAHFPFLKVNTWKRAPPPSGNQL</sequence>
<feature type="chain" id="PRO_5034099950" description="AarF domain-containing protein kinase 1" evidence="3">
    <location>
        <begin position="18"/>
        <end position="204"/>
    </location>
</feature>
<dbReference type="PANTHER" id="PTHR43173">
    <property type="entry name" value="ABC1 FAMILY PROTEIN"/>
    <property type="match status" value="1"/>
</dbReference>
<proteinExistence type="predicted"/>
<dbReference type="Proteomes" id="UP000694383">
    <property type="component" value="Unplaced"/>
</dbReference>
<comment type="function">
    <text evidence="2">Appears to be essential for maintaining mitochondrial cristae formation and mitochondrial function by acting via YME1L1 in a kinase-independent manner to regulate essential mitochondrial structural proteins OPA1 and IMMT. The action of this enzyme is not yet clear. It is not known if it has protein kinase activity and what type of substrate it would phosphorylate (Ser, Thr or Tyr).</text>
</comment>
<feature type="domain" description="ABC1 atypical kinase-like" evidence="4">
    <location>
        <begin position="137"/>
        <end position="190"/>
    </location>
</feature>
<organism evidence="5 6">
    <name type="scientific">Oryzias sinensis</name>
    <name type="common">Chinese medaka</name>
    <dbReference type="NCBI Taxonomy" id="183150"/>
    <lineage>
        <taxon>Eukaryota</taxon>
        <taxon>Metazoa</taxon>
        <taxon>Chordata</taxon>
        <taxon>Craniata</taxon>
        <taxon>Vertebrata</taxon>
        <taxon>Euteleostomi</taxon>
        <taxon>Actinopterygii</taxon>
        <taxon>Neopterygii</taxon>
        <taxon>Teleostei</taxon>
        <taxon>Neoteleostei</taxon>
        <taxon>Acanthomorphata</taxon>
        <taxon>Ovalentaria</taxon>
        <taxon>Atherinomorphae</taxon>
        <taxon>Beloniformes</taxon>
        <taxon>Adrianichthyidae</taxon>
        <taxon>Oryziinae</taxon>
        <taxon>Oryzias</taxon>
    </lineage>
</organism>
<dbReference type="GO" id="GO:0007005">
    <property type="term" value="P:mitochondrion organization"/>
    <property type="evidence" value="ECO:0007669"/>
    <property type="project" value="TreeGrafter"/>
</dbReference>
<evidence type="ECO:0000256" key="3">
    <source>
        <dbReference type="SAM" id="SignalP"/>
    </source>
</evidence>
<feature type="signal peptide" evidence="3">
    <location>
        <begin position="1"/>
        <end position="17"/>
    </location>
</feature>
<evidence type="ECO:0000259" key="4">
    <source>
        <dbReference type="Pfam" id="PF03109"/>
    </source>
</evidence>
<dbReference type="Ensembl" id="ENSOSIT00000024474.1">
    <property type="protein sequence ID" value="ENSOSIP00000023175.1"/>
    <property type="gene ID" value="ENSOSIG00000012077.1"/>
</dbReference>
<evidence type="ECO:0000256" key="1">
    <source>
        <dbReference type="ARBA" id="ARBA00040082"/>
    </source>
</evidence>
<dbReference type="AlphaFoldDB" id="A0A8C7Y557"/>
<dbReference type="GO" id="GO:0005743">
    <property type="term" value="C:mitochondrial inner membrane"/>
    <property type="evidence" value="ECO:0007669"/>
    <property type="project" value="TreeGrafter"/>
</dbReference>
<reference evidence="5" key="2">
    <citation type="submission" date="2025-09" db="UniProtKB">
        <authorList>
            <consortium name="Ensembl"/>
        </authorList>
    </citation>
    <scope>IDENTIFICATION</scope>
</reference>
<protein>
    <recommendedName>
        <fullName evidence="1">AarF domain-containing protein kinase 1</fullName>
    </recommendedName>
</protein>